<dbReference type="InterPro" id="IPR035992">
    <property type="entry name" value="Ricin_B-like_lectins"/>
</dbReference>
<dbReference type="InterPro" id="IPR000772">
    <property type="entry name" value="Ricin_B_lectin"/>
</dbReference>
<dbReference type="Pfam" id="PF00652">
    <property type="entry name" value="Ricin_B_lectin"/>
    <property type="match status" value="1"/>
</dbReference>
<feature type="signal peptide" evidence="1">
    <location>
        <begin position="1"/>
        <end position="17"/>
    </location>
</feature>
<dbReference type="SUPFAM" id="SSF50370">
    <property type="entry name" value="Ricin B-like lectins"/>
    <property type="match status" value="1"/>
</dbReference>
<evidence type="ECO:0000259" key="2">
    <source>
        <dbReference type="Pfam" id="PF00652"/>
    </source>
</evidence>
<feature type="domain" description="Ricin B lectin" evidence="2">
    <location>
        <begin position="80"/>
        <end position="152"/>
    </location>
</feature>
<keyword evidence="4" id="KW-1185">Reference proteome</keyword>
<dbReference type="Gene3D" id="2.80.10.50">
    <property type="match status" value="1"/>
</dbReference>
<evidence type="ECO:0000313" key="4">
    <source>
        <dbReference type="Proteomes" id="UP000799753"/>
    </source>
</evidence>
<sequence>MLATSLVALALAATGFAQTTIPDGYRKVYITSMVDTKYVVVPKGSPAANGQTTVVQTLTSKPEQHWYITANSTKVYLAANTALCLDAGPKTAWKDMANVYVNTCADTAPGQQWTAMADGRIAVTGSSPQECLDLQYMKATQNNPVGLYSCAGLGNIGAKDKGINWPLQNATTFHIRGVAV</sequence>
<dbReference type="AlphaFoldDB" id="A0A6A6SFL2"/>
<dbReference type="OrthoDB" id="6770063at2759"/>
<dbReference type="PROSITE" id="PS50231">
    <property type="entry name" value="RICIN_B_LECTIN"/>
    <property type="match status" value="1"/>
</dbReference>
<dbReference type="Proteomes" id="UP000799753">
    <property type="component" value="Unassembled WGS sequence"/>
</dbReference>
<name>A0A6A6SFL2_9PLEO</name>
<protein>
    <recommendedName>
        <fullName evidence="2">Ricin B lectin domain-containing protein</fullName>
    </recommendedName>
</protein>
<reference evidence="3" key="1">
    <citation type="journal article" date="2020" name="Stud. Mycol.">
        <title>101 Dothideomycetes genomes: a test case for predicting lifestyles and emergence of pathogens.</title>
        <authorList>
            <person name="Haridas S."/>
            <person name="Albert R."/>
            <person name="Binder M."/>
            <person name="Bloem J."/>
            <person name="Labutti K."/>
            <person name="Salamov A."/>
            <person name="Andreopoulos B."/>
            <person name="Baker S."/>
            <person name="Barry K."/>
            <person name="Bills G."/>
            <person name="Bluhm B."/>
            <person name="Cannon C."/>
            <person name="Castanera R."/>
            <person name="Culley D."/>
            <person name="Daum C."/>
            <person name="Ezra D."/>
            <person name="Gonzalez J."/>
            <person name="Henrissat B."/>
            <person name="Kuo A."/>
            <person name="Liang C."/>
            <person name="Lipzen A."/>
            <person name="Lutzoni F."/>
            <person name="Magnuson J."/>
            <person name="Mondo S."/>
            <person name="Nolan M."/>
            <person name="Ohm R."/>
            <person name="Pangilinan J."/>
            <person name="Park H.-J."/>
            <person name="Ramirez L."/>
            <person name="Alfaro M."/>
            <person name="Sun H."/>
            <person name="Tritt A."/>
            <person name="Yoshinaga Y."/>
            <person name="Zwiers L.-H."/>
            <person name="Turgeon B."/>
            <person name="Goodwin S."/>
            <person name="Spatafora J."/>
            <person name="Crous P."/>
            <person name="Grigoriev I."/>
        </authorList>
    </citation>
    <scope>NUCLEOTIDE SEQUENCE</scope>
    <source>
        <strain evidence="3">CBS 473.64</strain>
    </source>
</reference>
<feature type="chain" id="PRO_5025656305" description="Ricin B lectin domain-containing protein" evidence="1">
    <location>
        <begin position="18"/>
        <end position="180"/>
    </location>
</feature>
<dbReference type="CDD" id="cd00161">
    <property type="entry name" value="beta-trefoil_Ricin-like"/>
    <property type="match status" value="1"/>
</dbReference>
<organism evidence="3 4">
    <name type="scientific">Massarina eburnea CBS 473.64</name>
    <dbReference type="NCBI Taxonomy" id="1395130"/>
    <lineage>
        <taxon>Eukaryota</taxon>
        <taxon>Fungi</taxon>
        <taxon>Dikarya</taxon>
        <taxon>Ascomycota</taxon>
        <taxon>Pezizomycotina</taxon>
        <taxon>Dothideomycetes</taxon>
        <taxon>Pleosporomycetidae</taxon>
        <taxon>Pleosporales</taxon>
        <taxon>Massarineae</taxon>
        <taxon>Massarinaceae</taxon>
        <taxon>Massarina</taxon>
    </lineage>
</organism>
<gene>
    <name evidence="3" type="ORF">P280DRAFT_416063</name>
</gene>
<evidence type="ECO:0000256" key="1">
    <source>
        <dbReference type="SAM" id="SignalP"/>
    </source>
</evidence>
<accession>A0A6A6SFL2</accession>
<proteinExistence type="predicted"/>
<keyword evidence="1" id="KW-0732">Signal</keyword>
<evidence type="ECO:0000313" key="3">
    <source>
        <dbReference type="EMBL" id="KAF2646606.1"/>
    </source>
</evidence>
<dbReference type="EMBL" id="MU006776">
    <property type="protein sequence ID" value="KAF2646606.1"/>
    <property type="molecule type" value="Genomic_DNA"/>
</dbReference>